<evidence type="ECO:0000313" key="2">
    <source>
        <dbReference type="EMBL" id="QYW02275.1"/>
    </source>
</evidence>
<feature type="region of interest" description="Disordered" evidence="1">
    <location>
        <begin position="50"/>
        <end position="75"/>
    </location>
</feature>
<name>A0AAE8BI48_9CAUD</name>
<sequence length="218" mass="24497">MSDQPETVLDDENERDDVQDEKEVLRARLKQMGVTYSNNAGVEALRQKLQDAINGNKSNDEEEPAPVNTEQAPAEVTSLPVGEASKVAGTSYTSIRNKVRAEALKLVRVRISCMDPKKANWPGEIFTVSNEYIGTVRRFVPFGEATDDGWHIEQCILDMLQERKFQQVSAKRKKGQIDVQYDRYIREFSIEILPPLTEKQLNDLAKAQLAAGTSGFHS</sequence>
<evidence type="ECO:0000256" key="1">
    <source>
        <dbReference type="SAM" id="MobiDB-lite"/>
    </source>
</evidence>
<protein>
    <submittedName>
        <fullName evidence="2">Uncharacterized protein</fullName>
    </submittedName>
</protein>
<dbReference type="EMBL" id="MZ326861">
    <property type="protein sequence ID" value="QYW02275.1"/>
    <property type="molecule type" value="Genomic_DNA"/>
</dbReference>
<organism evidence="2 3">
    <name type="scientific">Stenotrophomonas phage Philippe</name>
    <dbReference type="NCBI Taxonomy" id="2859655"/>
    <lineage>
        <taxon>Viruses</taxon>
        <taxon>Duplodnaviria</taxon>
        <taxon>Heunggongvirae</taxon>
        <taxon>Uroviricota</taxon>
        <taxon>Caudoviricetes</taxon>
        <taxon>Schitoviridae</taxon>
        <taxon>Philippevirus</taxon>
        <taxon>Philippevirus philippe</taxon>
    </lineage>
</organism>
<gene>
    <name evidence="2" type="ORF">CPT_Philippe_082</name>
</gene>
<reference evidence="2" key="1">
    <citation type="submission" date="2021-06" db="EMBL/GenBank/DDBJ databases">
        <title>Complete genome sequence of Stenotrophomonas maltophilia phage Philippe.</title>
        <authorList>
            <person name="Vallavanatt I."/>
            <person name="Bartz M."/>
            <person name="Clark J."/>
            <person name="Burrowes B."/>
            <person name="Liu M."/>
            <person name="Gill J."/>
        </authorList>
    </citation>
    <scope>NUCLEOTIDE SEQUENCE</scope>
</reference>
<feature type="region of interest" description="Disordered" evidence="1">
    <location>
        <begin position="1"/>
        <end position="20"/>
    </location>
</feature>
<accession>A0AAE8BI48</accession>
<evidence type="ECO:0000313" key="3">
    <source>
        <dbReference type="Proteomes" id="UP000827261"/>
    </source>
</evidence>
<keyword evidence="3" id="KW-1185">Reference proteome</keyword>
<proteinExistence type="predicted"/>
<dbReference type="Proteomes" id="UP000827261">
    <property type="component" value="Segment"/>
</dbReference>
<feature type="compositionally biased region" description="Acidic residues" evidence="1">
    <location>
        <begin position="8"/>
        <end position="20"/>
    </location>
</feature>